<feature type="domain" description="Nephrocystin 3-like N-terminal" evidence="5">
    <location>
        <begin position="677"/>
        <end position="783"/>
    </location>
</feature>
<dbReference type="Pfam" id="PF24883">
    <property type="entry name" value="NPHP3_N"/>
    <property type="match status" value="3"/>
</dbReference>
<dbReference type="Pfam" id="PF00888">
    <property type="entry name" value="Cullin"/>
    <property type="match status" value="1"/>
</dbReference>
<comment type="similarity">
    <text evidence="1">Belongs to the cullin family.</text>
</comment>
<evidence type="ECO:0000256" key="2">
    <source>
        <dbReference type="ARBA" id="ARBA00022737"/>
    </source>
</evidence>
<dbReference type="Gene3D" id="1.20.1310.10">
    <property type="entry name" value="Cullin Repeats"/>
    <property type="match status" value="1"/>
</dbReference>
<dbReference type="Proteomes" id="UP001213000">
    <property type="component" value="Unassembled WGS sequence"/>
</dbReference>
<dbReference type="GO" id="GO:0006511">
    <property type="term" value="P:ubiquitin-dependent protein catabolic process"/>
    <property type="evidence" value="ECO:0007669"/>
    <property type="project" value="InterPro"/>
</dbReference>
<evidence type="ECO:0000259" key="5">
    <source>
        <dbReference type="Pfam" id="PF24883"/>
    </source>
</evidence>
<gene>
    <name evidence="6" type="ORF">NP233_g11228</name>
</gene>
<dbReference type="InterPro" id="IPR016159">
    <property type="entry name" value="Cullin_repeat-like_dom_sf"/>
</dbReference>
<feature type="region of interest" description="Disordered" evidence="3">
    <location>
        <begin position="1"/>
        <end position="35"/>
    </location>
</feature>
<dbReference type="Gene3D" id="3.40.50.300">
    <property type="entry name" value="P-loop containing nucleotide triphosphate hydrolases"/>
    <property type="match status" value="2"/>
</dbReference>
<dbReference type="InterPro" id="IPR001373">
    <property type="entry name" value="Cullin_N"/>
</dbReference>
<feature type="region of interest" description="Disordered" evidence="3">
    <location>
        <begin position="1140"/>
        <end position="1232"/>
    </location>
</feature>
<sequence>MQPRPREVSPAPSGSSDQELNPPLPSPVSLSAHDQLPLFSTPSPFRATLPSSPPSHPIEHSMFNRAHDFIIKDVRFTDNSQTSHAISPGPFGLGLEILLKKSMPDAFHDSLARHPPPRCHLGTRKEYINLIIQWALGESDHKEPVLWLRGPFGVGKTAVAQTSAEALKSLDKLLATLFFFRLNADRNDPRRVFPSIVWQIASLYSSFAEIIDMILQKDPSITTKPLSTQFEELIIIPLQQIDVAAKVVLEGRVVIIDGLDECQGTAEQCEIIRIIAASARNRTTPFRWFITSRPEDPIIRTMNSFSVSPIVYMLELPVSRKIDHEILLYLVDEFAKIRESHGLPDSWPSEEVLTLLVDHTDGLWIYISTMVRFVKDDISLGPVDQLHIILKFLGDVSNKVAPNNPLEEMDFLYVLILQRIPSDILTTIQKILLLHSLNSSMNMIAQTLGLSVPQLHRYCASLQSVMELRGNDLRSLKLHFYHASFVHFLTNANDHPIDVPTAAAISNLPFQKMLRLVPEGSHCAVIDENTLNQNLPLEFRDRIIRKGECPIPGCTKTHPIFIFGFADNEAFGHLDKEFGHLDLAFAHSDIALPASSSSSFLVSHEAAGLEMLLSHSMPDAFHDSLARHPPPKCHPGTQKEYIDRIIQWALGESDHEKPVLWLHGRSSSPRFSFPVQTQIADDPRRVFPSIICQIASLCQSFADIILRKYPSITTKSLSTQFEELIVAPLRQIDAVDSGLEGRVVIIDGLDECGGTAEQCEMIRIIAASARDRTTPFRWLITSRPEDPIVQTMKSPIISSVVSRIELLVSRAIDREILLFLTDEFAKIRESHGLRDSWPSEGVLTLLVEHGHGLWIYVSTMVRFVKDVNPLGPEDQLRILLELINDVSDKDGSRNPLAEMDLLYSLIMQRIPSDTRTICRSIVLLHSLDNSVDIILHILGLSAEQFRRYCLSLQSVMELQGYELDSLTLHFYHASFVDFLIKPSRSREFCIYGEFLIQYRKQLLEWLHFVCSRSSGSAESPLLVLPVSTPLPKEIEGDRHYAHVTSIFWKLCCTHHHPIDTPTATSISTLPFQKMLRLIPEDTHCAINEDALNHNLPAVFRGKIIRRAECPIPGCRKTHPAYIFGHGDNEAFAHIDPFEHIATGNDQNNAGERLGRESKMGDRRSREQSPSEQEVEESEHQEREHELRTSQRELGGRGLTNIRSRGHSEQTKIPLVREEEEESVHEDRVQSEVAHNEDEQLQMLWDDLETEVVEGLPPPLEDASHERASGVECIPGTRTQYIEDFVAWSTDSDHQQDHLFWLQGPAGAGKTTVARSCAYRAAELGTLGASFFFSCENDVVDSARFFITIAHQLASRIPRYKIALRQKLRADPTISTARDLGQQFQKLIIQPFLDASGKQGLPVETRTIVVDGLDDCDDVPAQSTILKLVMESIKTYSVAQVPLVWAFFSRPEAHIISEFSRESISTICKLVQLKVSHDLDDEIRDYLYGKLEVSDDPSASWGLSEVDIDILVRMAAGFYFYAAEMVKYMLSPDAGGPKEQLQKAISATSDTCVPLAKLDSLYRGILARVPNESLPAVQQILLLHYDSRGALSTGFLPTRYLAILSGLDLASLELYLSPLASLLTLEVTPLDRDERGLAIIVPVHASFVFFLGDKSRSKECMNHERNWCAIALRGLTLLDGLNKIKDVPYDARLGELQKLLHIPSDQLNTLSHYLYCQDELYDYLRMNVVRWCAQSGLSNDSSEALQVLRTSGLKILQKAGVEVDPGLLSQLPEETRLVLSNIRRIRHHPTLEQAQNLQNVLDPTADEAETRQYFASVSIDETFKAVTEGTAPFNFLGILQILTVLKRERDNPGTMDIVDLLEVYVDQWKKYEAVISSLFWNHRTLAKEAFLLWQTEFYMPLQSAELGLTHATLHLINQHRRGELVGDYPRQFIKSLLQMRDSFDPAPLPDSDVYFTHFEAKFLESTKEYYAMDPTLHSDNRVDSKLKHVKRYLIKERTLLIALDLPLSERQRCMQECSRILLDSWLGAIYTEFKRLLDLELDLDVVESLRRICLVTYWLSDATQELDSIFKAQDKVSRPTSASVIEALDKIIRDHPEWDRSAYTLVAPGA</sequence>
<evidence type="ECO:0000256" key="1">
    <source>
        <dbReference type="ARBA" id="ARBA00006019"/>
    </source>
</evidence>
<dbReference type="GO" id="GO:0031625">
    <property type="term" value="F:ubiquitin protein ligase binding"/>
    <property type="evidence" value="ECO:0007669"/>
    <property type="project" value="InterPro"/>
</dbReference>
<protein>
    <recommendedName>
        <fullName evidence="8">NACHT domain-containing protein</fullName>
    </recommendedName>
</protein>
<feature type="domain" description="Cullin N-terminal" evidence="4">
    <location>
        <begin position="1880"/>
        <end position="2052"/>
    </location>
</feature>
<evidence type="ECO:0008006" key="8">
    <source>
        <dbReference type="Google" id="ProtNLM"/>
    </source>
</evidence>
<dbReference type="SUPFAM" id="SSF74788">
    <property type="entry name" value="Cullin repeat-like"/>
    <property type="match status" value="1"/>
</dbReference>
<evidence type="ECO:0000313" key="7">
    <source>
        <dbReference type="Proteomes" id="UP001213000"/>
    </source>
</evidence>
<dbReference type="EMBL" id="JANIEX010001294">
    <property type="protein sequence ID" value="KAJ3559593.1"/>
    <property type="molecule type" value="Genomic_DNA"/>
</dbReference>
<name>A0AAD5VGY0_9AGAR</name>
<feature type="domain" description="Nephrocystin 3-like N-terminal" evidence="5">
    <location>
        <begin position="139"/>
        <end position="293"/>
    </location>
</feature>
<proteinExistence type="inferred from homology"/>
<keyword evidence="2" id="KW-0677">Repeat</keyword>
<dbReference type="SUPFAM" id="SSF52540">
    <property type="entry name" value="P-loop containing nucleoside triphosphate hydrolases"/>
    <property type="match status" value="2"/>
</dbReference>
<evidence type="ECO:0000256" key="3">
    <source>
        <dbReference type="SAM" id="MobiDB-lite"/>
    </source>
</evidence>
<keyword evidence="7" id="KW-1185">Reference proteome</keyword>
<dbReference type="InterPro" id="IPR056884">
    <property type="entry name" value="NPHP3-like_N"/>
</dbReference>
<evidence type="ECO:0000259" key="4">
    <source>
        <dbReference type="Pfam" id="PF00888"/>
    </source>
</evidence>
<feature type="compositionally biased region" description="Basic and acidic residues" evidence="3">
    <location>
        <begin position="1177"/>
        <end position="1194"/>
    </location>
</feature>
<dbReference type="InterPro" id="IPR027417">
    <property type="entry name" value="P-loop_NTPase"/>
</dbReference>
<accession>A0AAD5VGY0</accession>
<feature type="compositionally biased region" description="Basic and acidic residues" evidence="3">
    <location>
        <begin position="1152"/>
        <end position="1168"/>
    </location>
</feature>
<feature type="domain" description="Nephrocystin 3-like N-terminal" evidence="5">
    <location>
        <begin position="1282"/>
        <end position="1449"/>
    </location>
</feature>
<comment type="caution">
    <text evidence="6">The sequence shown here is derived from an EMBL/GenBank/DDBJ whole genome shotgun (WGS) entry which is preliminary data.</text>
</comment>
<dbReference type="PANTHER" id="PTHR10039">
    <property type="entry name" value="AMELOGENIN"/>
    <property type="match status" value="1"/>
</dbReference>
<reference evidence="6" key="1">
    <citation type="submission" date="2022-07" db="EMBL/GenBank/DDBJ databases">
        <title>Genome Sequence of Leucocoprinus birnbaumii.</title>
        <authorList>
            <person name="Buettner E."/>
        </authorList>
    </citation>
    <scope>NUCLEOTIDE SEQUENCE</scope>
    <source>
        <strain evidence="6">VT141</strain>
    </source>
</reference>
<evidence type="ECO:0000313" key="6">
    <source>
        <dbReference type="EMBL" id="KAJ3559593.1"/>
    </source>
</evidence>
<organism evidence="6 7">
    <name type="scientific">Leucocoprinus birnbaumii</name>
    <dbReference type="NCBI Taxonomy" id="56174"/>
    <lineage>
        <taxon>Eukaryota</taxon>
        <taxon>Fungi</taxon>
        <taxon>Dikarya</taxon>
        <taxon>Basidiomycota</taxon>
        <taxon>Agaricomycotina</taxon>
        <taxon>Agaricomycetes</taxon>
        <taxon>Agaricomycetidae</taxon>
        <taxon>Agaricales</taxon>
        <taxon>Agaricineae</taxon>
        <taxon>Agaricaceae</taxon>
        <taxon>Leucocoprinus</taxon>
    </lineage>
</organism>